<dbReference type="AlphaFoldDB" id="A0A0M4ER74"/>
<feature type="region of interest" description="Disordered" evidence="1">
    <location>
        <begin position="372"/>
        <end position="393"/>
    </location>
</feature>
<evidence type="ECO:0000256" key="1">
    <source>
        <dbReference type="SAM" id="MobiDB-lite"/>
    </source>
</evidence>
<feature type="transmembrane region" description="Helical" evidence="2">
    <location>
        <begin position="468"/>
        <end position="493"/>
    </location>
</feature>
<protein>
    <submittedName>
        <fullName evidence="3">Spdo</fullName>
    </submittedName>
</protein>
<organism evidence="3 4">
    <name type="scientific">Drosophila busckii</name>
    <name type="common">Fruit fly</name>
    <dbReference type="NCBI Taxonomy" id="30019"/>
    <lineage>
        <taxon>Eukaryota</taxon>
        <taxon>Metazoa</taxon>
        <taxon>Ecdysozoa</taxon>
        <taxon>Arthropoda</taxon>
        <taxon>Hexapoda</taxon>
        <taxon>Insecta</taxon>
        <taxon>Pterygota</taxon>
        <taxon>Neoptera</taxon>
        <taxon>Endopterygota</taxon>
        <taxon>Diptera</taxon>
        <taxon>Brachycera</taxon>
        <taxon>Muscomorpha</taxon>
        <taxon>Ephydroidea</taxon>
        <taxon>Drosophilidae</taxon>
        <taxon>Drosophila</taxon>
    </lineage>
</organism>
<evidence type="ECO:0000313" key="3">
    <source>
        <dbReference type="EMBL" id="ALC47626.1"/>
    </source>
</evidence>
<feature type="transmembrane region" description="Helical" evidence="2">
    <location>
        <begin position="508"/>
        <end position="531"/>
    </location>
</feature>
<sequence length="542" mass="61071">MSKHNYTNPAFCQNSEFYPAACVESIYNRSLQLSYNAISQSAALNATLPVRDPREGPLRMQRSMSTRSVTRKQQQQLQQRQQQQQQQQQSARYALVPLEELGQSASRYAIVPGQAAQRLARSQEHLDRYESQQELQEEPHSFHEEPQQQQETQFASLPPMLNAKPAPKIKHAFSSDFGSKTFLIVDKNSNQRYQMVPTAEDEELVDENQEIIQMHNGRAHRYAVVPTEADEDEDEQLQQQQQETCLSHTELNQHYSLRTSTPQQQQQRNAAAATRALHELLATPRKMQPPPRLAHSTPRNAAHQQQLQQERRLQLYQSQQHIAQLTAAAAAALPQRQQLRASPQRSLHYEAVRPAPPPPPAAADRSMAVISPRVQQQQQLDKSTESNNNQPINSSFPQKLANATITLAIVSLMLVLGSTMNAGLIIYMIAHFGKSFYLQFGLVASFCGVGLGFLGFRSRHCEWLPNRSYTSGYILVTIFCLFKCCGLLLILVLDPFPGLPLHDVTTGVILGLSTFTMFFIGLGVIGSLWCYRPPPDNRVNVV</sequence>
<dbReference type="Proteomes" id="UP000494163">
    <property type="component" value="Chromosome 3R"/>
</dbReference>
<feature type="compositionally biased region" description="Low complexity" evidence="1">
    <location>
        <begin position="73"/>
        <end position="85"/>
    </location>
</feature>
<feature type="transmembrane region" description="Helical" evidence="2">
    <location>
        <begin position="405"/>
        <end position="430"/>
    </location>
</feature>
<feature type="compositionally biased region" description="Basic and acidic residues" evidence="1">
    <location>
        <begin position="121"/>
        <end position="146"/>
    </location>
</feature>
<dbReference type="OrthoDB" id="8186197at2759"/>
<feature type="compositionally biased region" description="Polar residues" evidence="1">
    <location>
        <begin position="62"/>
        <end position="72"/>
    </location>
</feature>
<feature type="region of interest" description="Disordered" evidence="1">
    <location>
        <begin position="283"/>
        <end position="311"/>
    </location>
</feature>
<keyword evidence="4" id="KW-1185">Reference proteome</keyword>
<accession>A0A0M4ER74</accession>
<gene>
    <name evidence="3" type="ORF">Dbus_chr3Rg2376</name>
</gene>
<keyword evidence="2" id="KW-0472">Membrane</keyword>
<reference evidence="3 4" key="1">
    <citation type="submission" date="2015-08" db="EMBL/GenBank/DDBJ databases">
        <title>Ancestral chromatin configuration constrains chromatin evolution on differentiating sex chromosomes in Drosophila.</title>
        <authorList>
            <person name="Zhou Q."/>
            <person name="Bachtrog D."/>
        </authorList>
    </citation>
    <scope>NUCLEOTIDE SEQUENCE [LARGE SCALE GENOMIC DNA]</scope>
    <source>
        <tissue evidence="3">Whole larvae</tissue>
    </source>
</reference>
<dbReference type="OMA" id="GSLWCYR"/>
<keyword evidence="2" id="KW-1133">Transmembrane helix</keyword>
<dbReference type="STRING" id="30019.A0A0M4ER74"/>
<feature type="region of interest" description="Disordered" evidence="1">
    <location>
        <begin position="50"/>
        <end position="85"/>
    </location>
</feature>
<keyword evidence="2" id="KW-0812">Transmembrane</keyword>
<feature type="region of interest" description="Disordered" evidence="1">
    <location>
        <begin position="121"/>
        <end position="153"/>
    </location>
</feature>
<name>A0A0M4ER74_DROBS</name>
<feature type="compositionally biased region" description="Polar residues" evidence="1">
    <location>
        <begin position="373"/>
        <end position="393"/>
    </location>
</feature>
<evidence type="ECO:0000313" key="4">
    <source>
        <dbReference type="Proteomes" id="UP000494163"/>
    </source>
</evidence>
<proteinExistence type="predicted"/>
<feature type="transmembrane region" description="Helical" evidence="2">
    <location>
        <begin position="436"/>
        <end position="456"/>
    </location>
</feature>
<dbReference type="EMBL" id="CP012526">
    <property type="protein sequence ID" value="ALC47626.1"/>
    <property type="molecule type" value="Genomic_DNA"/>
</dbReference>
<evidence type="ECO:0000256" key="2">
    <source>
        <dbReference type="SAM" id="Phobius"/>
    </source>
</evidence>